<feature type="transmembrane region" description="Helical" evidence="1">
    <location>
        <begin position="47"/>
        <end position="66"/>
    </location>
</feature>
<proteinExistence type="predicted"/>
<keyword evidence="1" id="KW-0472">Membrane</keyword>
<comment type="caution">
    <text evidence="2">The sequence shown here is derived from an EMBL/GenBank/DDBJ whole genome shotgun (WGS) entry which is preliminary data.</text>
</comment>
<dbReference type="Gene3D" id="3.30.300.250">
    <property type="match status" value="1"/>
</dbReference>
<accession>A0AAE2ZP47</accession>
<dbReference type="AlphaFoldDB" id="A0AAE2ZP47"/>
<feature type="transmembrane region" description="Helical" evidence="1">
    <location>
        <begin position="106"/>
        <end position="127"/>
    </location>
</feature>
<dbReference type="EMBL" id="JAICBX010000002">
    <property type="protein sequence ID" value="MBW8638281.1"/>
    <property type="molecule type" value="Genomic_DNA"/>
</dbReference>
<organism evidence="2 3">
    <name type="scientific">Flavimaribacter sediminis</name>
    <dbReference type="NCBI Taxonomy" id="2865987"/>
    <lineage>
        <taxon>Bacteria</taxon>
        <taxon>Pseudomonadati</taxon>
        <taxon>Pseudomonadota</taxon>
        <taxon>Alphaproteobacteria</taxon>
        <taxon>Hyphomicrobiales</taxon>
        <taxon>Rhizobiaceae</taxon>
        <taxon>Flavimaribacter</taxon>
    </lineage>
</organism>
<evidence type="ECO:0000313" key="3">
    <source>
        <dbReference type="Proteomes" id="UP001196509"/>
    </source>
</evidence>
<keyword evidence="3" id="KW-1185">Reference proteome</keyword>
<name>A0AAE2ZP47_9HYPH</name>
<gene>
    <name evidence="2" type="ORF">K1W69_13880</name>
</gene>
<keyword evidence="1" id="KW-0812">Transmembrane</keyword>
<evidence type="ECO:0000256" key="1">
    <source>
        <dbReference type="SAM" id="Phobius"/>
    </source>
</evidence>
<dbReference type="RefSeq" id="WP_220228919.1">
    <property type="nucleotide sequence ID" value="NZ_JAICBX010000002.1"/>
</dbReference>
<reference evidence="2" key="1">
    <citation type="submission" date="2021-08" db="EMBL/GenBank/DDBJ databases">
        <title>Hoeflea bacterium WL0058 sp. nov., isolated from the sediment.</title>
        <authorList>
            <person name="Wang L."/>
            <person name="Zhang D."/>
        </authorList>
    </citation>
    <scope>NUCLEOTIDE SEQUENCE</scope>
    <source>
        <strain evidence="2">WL0058</strain>
    </source>
</reference>
<keyword evidence="1" id="KW-1133">Transmembrane helix</keyword>
<feature type="transmembrane region" description="Helical" evidence="1">
    <location>
        <begin position="147"/>
        <end position="165"/>
    </location>
</feature>
<protein>
    <submittedName>
        <fullName evidence="2">Uncharacterized protein</fullName>
    </submittedName>
</protein>
<feature type="transmembrane region" description="Helical" evidence="1">
    <location>
        <begin position="12"/>
        <end position="35"/>
    </location>
</feature>
<evidence type="ECO:0000313" key="2">
    <source>
        <dbReference type="EMBL" id="MBW8638281.1"/>
    </source>
</evidence>
<feature type="transmembrane region" description="Helical" evidence="1">
    <location>
        <begin position="78"/>
        <end position="99"/>
    </location>
</feature>
<sequence length="298" mass="33114">MLENLALKLSTVSVSSIVALNILFMIIGGLFAPVFARSLGELDRAPYFAYSFLLFLALSVTMQFWLAAPIAMSGGFFWLLYLVQFISFIIYGFLVAVLAMARSRDIFGHGYGAILAFIPFVGFYLMFARGQDLFSERKIMAPRYFSGAMGVVIGLLSVVVGFVLVNSLSERVQRITENRFSAPDMQEKGFDISLRTYGLTRTLGLVAEGVDVPVKFDDGRILIRIETEGDTLLYIYSVVSDDGASVERWRRGLTQGNCNNAQLRQLFEAGATIEHVFLSRSDGYEDGRVTIDRETCGI</sequence>
<dbReference type="Proteomes" id="UP001196509">
    <property type="component" value="Unassembled WGS sequence"/>
</dbReference>